<evidence type="ECO:0000256" key="2">
    <source>
        <dbReference type="ARBA" id="ARBA00009522"/>
    </source>
</evidence>
<evidence type="ECO:0000256" key="8">
    <source>
        <dbReference type="PROSITE-ProRule" id="PRU00339"/>
    </source>
</evidence>
<reference evidence="11" key="1">
    <citation type="submission" date="2022-11" db="UniProtKB">
        <authorList>
            <consortium name="WormBaseParasite"/>
        </authorList>
    </citation>
    <scope>IDENTIFICATION</scope>
</reference>
<dbReference type="AlphaFoldDB" id="A0A914ICD7"/>
<comment type="function">
    <text evidence="9">Required for polyglutamylation of axonemal tubulin. Plays a role in anterograde intraflagellar transport (IFT), the process by which cilia precursors are transported from the base of the cilium to the site of their incorporation at the tip.</text>
</comment>
<keyword evidence="10" id="KW-1185">Reference proteome</keyword>
<evidence type="ECO:0000256" key="9">
    <source>
        <dbReference type="RuleBase" id="RU367070"/>
    </source>
</evidence>
<dbReference type="WBParaSite" id="Gr19_v10_g8633.t1">
    <property type="protein sequence ID" value="Gr19_v10_g8633.t1"/>
    <property type="gene ID" value="Gr19_v10_g8633"/>
</dbReference>
<evidence type="ECO:0000256" key="4">
    <source>
        <dbReference type="ARBA" id="ARBA00022794"/>
    </source>
</evidence>
<evidence type="ECO:0000256" key="1">
    <source>
        <dbReference type="ARBA" id="ARBA00004138"/>
    </source>
</evidence>
<evidence type="ECO:0000256" key="6">
    <source>
        <dbReference type="ARBA" id="ARBA00023069"/>
    </source>
</evidence>
<evidence type="ECO:0000256" key="3">
    <source>
        <dbReference type="ARBA" id="ARBA00022737"/>
    </source>
</evidence>
<evidence type="ECO:0000313" key="10">
    <source>
        <dbReference type="Proteomes" id="UP000887572"/>
    </source>
</evidence>
<comment type="similarity">
    <text evidence="2 9">Belongs to the TTC30/dfy-1/fleer family.</text>
</comment>
<dbReference type="GO" id="GO:0005879">
    <property type="term" value="C:axonemal microtubule"/>
    <property type="evidence" value="ECO:0007669"/>
    <property type="project" value="UniProtKB-UniRule"/>
</dbReference>
<evidence type="ECO:0000256" key="5">
    <source>
        <dbReference type="ARBA" id="ARBA00022803"/>
    </source>
</evidence>
<keyword evidence="5 8" id="KW-0802">TPR repeat</keyword>
<dbReference type="Proteomes" id="UP000887572">
    <property type="component" value="Unplaced"/>
</dbReference>
<accession>A0A914ICD7</accession>
<keyword evidence="4 9" id="KW-0970">Cilium biogenesis/degradation</keyword>
<keyword evidence="7 9" id="KW-0966">Cell projection</keyword>
<protein>
    <recommendedName>
        <fullName evidence="9">Tetratricopeptide repeat protein 30</fullName>
    </recommendedName>
</protein>
<sequence>MSFLPIKDGEFTSTIYGMIKENKFADSIRVLQYELQRNPESRAALSLLGYCYQHIQDFIMAAECYEKLSELYPQHVDYRLYHAQALYNAFMFPEAVSALALINEPKMECKAVKLDAAIKYREEDVENARILVEQFDGEDPDMEVNMACLDYKEANFDGALRRFTAAMAQQRVDESPGSQNQLTYAIALCHYQMHDFPQALQMITEIINRTVKDHQELGVGMGSEVPFRSVGNTLLLHESAVVEACNLKFAIEYRMKNLDAAAEALSDLPPRMEEELDPVTLHNQALVSVESNLADSFSKLQYLLGNNPCPPETFANLLLLYCKYEYFDLAADVLAENAHLTYKLLTQYQFDYLDALITQQSSDSEAYAKFDALTVSRLNALRKRHQKLRETREEDNNARALQRAVDAVETCLDEFLPTLMAQAKLLWDKTQWAQIERLFRRSAEFCHGNETWKLNLAHTLYMQEKYKEASDCYAPLVRASFDQLLDVSAAVLANLCACYVMTSSNEEAEEVMRRVEREENAQPTSRKLFHLSIINLVIGTLYCSKGNYEFGISRIVRALEPCEKKLGVDTWFYSKRCMASMLENIARCVIELRDEMLLDCLHFLESCEMHGREIVTDVQMLGARAGELPRTVSHEARLLRALLLQIMD</sequence>
<keyword evidence="3" id="KW-0677">Repeat</keyword>
<evidence type="ECO:0000256" key="7">
    <source>
        <dbReference type="ARBA" id="ARBA00023273"/>
    </source>
</evidence>
<dbReference type="PANTHER" id="PTHR20931">
    <property type="entry name" value="TETRATRICOPEPTIDE REPEAT PROTEIN 30"/>
    <property type="match status" value="1"/>
</dbReference>
<dbReference type="GO" id="GO:0120170">
    <property type="term" value="F:intraciliary transport particle B binding"/>
    <property type="evidence" value="ECO:0007669"/>
    <property type="project" value="TreeGrafter"/>
</dbReference>
<dbReference type="SUPFAM" id="SSF48452">
    <property type="entry name" value="TPR-like"/>
    <property type="match status" value="2"/>
</dbReference>
<dbReference type="PANTHER" id="PTHR20931:SF0">
    <property type="entry name" value="TETRATRICOPEPTIDE REPEAT PROTEIN 30"/>
    <property type="match status" value="1"/>
</dbReference>
<dbReference type="SMART" id="SM00028">
    <property type="entry name" value="TPR"/>
    <property type="match status" value="3"/>
</dbReference>
<comment type="subcellular location">
    <subcellularLocation>
        <location evidence="1 9">Cell projection</location>
        <location evidence="1 9">Cilium</location>
    </subcellularLocation>
</comment>
<name>A0A914ICD7_GLORO</name>
<feature type="repeat" description="TPR" evidence="8">
    <location>
        <begin position="42"/>
        <end position="75"/>
    </location>
</feature>
<keyword evidence="6 9" id="KW-0969">Cilium</keyword>
<dbReference type="InterPro" id="IPR039941">
    <property type="entry name" value="TT30"/>
</dbReference>
<dbReference type="PROSITE" id="PS50005">
    <property type="entry name" value="TPR"/>
    <property type="match status" value="1"/>
</dbReference>
<dbReference type="Gene3D" id="1.25.40.10">
    <property type="entry name" value="Tetratricopeptide repeat domain"/>
    <property type="match status" value="2"/>
</dbReference>
<dbReference type="GO" id="GO:0042073">
    <property type="term" value="P:intraciliary transport"/>
    <property type="evidence" value="ECO:0007669"/>
    <property type="project" value="UniProtKB-UniRule"/>
</dbReference>
<proteinExistence type="inferred from homology"/>
<dbReference type="GO" id="GO:0030992">
    <property type="term" value="C:intraciliary transport particle B"/>
    <property type="evidence" value="ECO:0007669"/>
    <property type="project" value="TreeGrafter"/>
</dbReference>
<evidence type="ECO:0000313" key="11">
    <source>
        <dbReference type="WBParaSite" id="Gr19_v10_g8633.t1"/>
    </source>
</evidence>
<dbReference type="InterPro" id="IPR011990">
    <property type="entry name" value="TPR-like_helical_dom_sf"/>
</dbReference>
<dbReference type="InterPro" id="IPR019734">
    <property type="entry name" value="TPR_rpt"/>
</dbReference>
<organism evidence="10 11">
    <name type="scientific">Globodera rostochiensis</name>
    <name type="common">Golden nematode worm</name>
    <name type="synonym">Heterodera rostochiensis</name>
    <dbReference type="NCBI Taxonomy" id="31243"/>
    <lineage>
        <taxon>Eukaryota</taxon>
        <taxon>Metazoa</taxon>
        <taxon>Ecdysozoa</taxon>
        <taxon>Nematoda</taxon>
        <taxon>Chromadorea</taxon>
        <taxon>Rhabditida</taxon>
        <taxon>Tylenchina</taxon>
        <taxon>Tylenchomorpha</taxon>
        <taxon>Tylenchoidea</taxon>
        <taxon>Heteroderidae</taxon>
        <taxon>Heteroderinae</taxon>
        <taxon>Globodera</taxon>
    </lineage>
</organism>